<dbReference type="InterPro" id="IPR000394">
    <property type="entry name" value="RNA_pol_sigma_54"/>
</dbReference>
<dbReference type="InterPro" id="IPR010982">
    <property type="entry name" value="Lambda_DNA-bd_dom_sf"/>
</dbReference>
<dbReference type="PROSITE" id="PS50943">
    <property type="entry name" value="HTH_CROC1"/>
    <property type="match status" value="1"/>
</dbReference>
<dbReference type="InterPro" id="IPR001387">
    <property type="entry name" value="Cro/C1-type_HTH"/>
</dbReference>
<evidence type="ECO:0000313" key="3">
    <source>
        <dbReference type="Proteomes" id="UP001223886"/>
    </source>
</evidence>
<dbReference type="EMBL" id="JAURUP010000012">
    <property type="protein sequence ID" value="MDP9750915.1"/>
    <property type="molecule type" value="Genomic_DNA"/>
</dbReference>
<dbReference type="InterPro" id="IPR007634">
    <property type="entry name" value="RNA_pol_sigma_54_DNA-bd"/>
</dbReference>
<evidence type="ECO:0000259" key="1">
    <source>
        <dbReference type="PROSITE" id="PS50943"/>
    </source>
</evidence>
<dbReference type="CDD" id="cd00093">
    <property type="entry name" value="HTH_XRE"/>
    <property type="match status" value="1"/>
</dbReference>
<dbReference type="Proteomes" id="UP001223886">
    <property type="component" value="Unassembled WGS sequence"/>
</dbReference>
<dbReference type="PANTHER" id="PTHR32248">
    <property type="entry name" value="RNA POLYMERASE SIGMA-54 FACTOR"/>
    <property type="match status" value="1"/>
</dbReference>
<dbReference type="Pfam" id="PF04552">
    <property type="entry name" value="Sigma54_DBD"/>
    <property type="match status" value="1"/>
</dbReference>
<dbReference type="Gene3D" id="1.10.10.60">
    <property type="entry name" value="Homeodomain-like"/>
    <property type="match status" value="1"/>
</dbReference>
<accession>A0ABT9M465</accession>
<dbReference type="PROSITE" id="PS50044">
    <property type="entry name" value="SIGMA54_3"/>
    <property type="match status" value="1"/>
</dbReference>
<feature type="domain" description="HTH cro/C1-type" evidence="1">
    <location>
        <begin position="1"/>
        <end position="28"/>
    </location>
</feature>
<dbReference type="PANTHER" id="PTHR32248:SF4">
    <property type="entry name" value="RNA POLYMERASE SIGMA-54 FACTOR"/>
    <property type="match status" value="1"/>
</dbReference>
<gene>
    <name evidence="2" type="ORF">J2S24_001394</name>
</gene>
<dbReference type="PRINTS" id="PR00045">
    <property type="entry name" value="SIGMA54FCT"/>
</dbReference>
<sequence length="112" mass="12780">MTQKQVADIVGVHESTVSRAINGKYVATPRGLFEIKFFFQSGISNRNGNEISAESIKNLIKKLIEEEDPANPLSDQKIADILKEKNINISRRTVAKYREECNIPSTIKRRRY</sequence>
<dbReference type="Gene3D" id="1.10.260.40">
    <property type="entry name" value="lambda repressor-like DNA-binding domains"/>
    <property type="match status" value="1"/>
</dbReference>
<dbReference type="PROSITE" id="PS00718">
    <property type="entry name" value="SIGMA54_2"/>
    <property type="match status" value="1"/>
</dbReference>
<protein>
    <submittedName>
        <fullName evidence="2">RNA polymerase sigma-54 factor</fullName>
    </submittedName>
</protein>
<evidence type="ECO:0000313" key="2">
    <source>
        <dbReference type="EMBL" id="MDP9750915.1"/>
    </source>
</evidence>
<keyword evidence="3" id="KW-1185">Reference proteome</keyword>
<dbReference type="SUPFAM" id="SSF47413">
    <property type="entry name" value="lambda repressor-like DNA-binding domains"/>
    <property type="match status" value="1"/>
</dbReference>
<comment type="caution">
    <text evidence="2">The sequence shown here is derived from an EMBL/GenBank/DDBJ whole genome shotgun (WGS) entry which is preliminary data.</text>
</comment>
<proteinExistence type="predicted"/>
<reference evidence="2 3" key="1">
    <citation type="submission" date="2023-07" db="EMBL/GenBank/DDBJ databases">
        <title>Genomic Encyclopedia of Type Strains, Phase IV (KMG-IV): sequencing the most valuable type-strain genomes for metagenomic binning, comparative biology and taxonomic classification.</title>
        <authorList>
            <person name="Goeker M."/>
        </authorList>
    </citation>
    <scope>NUCLEOTIDE SEQUENCE [LARGE SCALE GENOMIC DNA]</scope>
    <source>
        <strain evidence="2 3">DSM 25963</strain>
    </source>
</reference>
<organism evidence="2 3">
    <name type="scientific">Thermoanaerobacter pentosaceus</name>
    <dbReference type="NCBI Taxonomy" id="694059"/>
    <lineage>
        <taxon>Bacteria</taxon>
        <taxon>Bacillati</taxon>
        <taxon>Bacillota</taxon>
        <taxon>Clostridia</taxon>
        <taxon>Thermoanaerobacterales</taxon>
        <taxon>Thermoanaerobacteraceae</taxon>
        <taxon>Thermoanaerobacter</taxon>
    </lineage>
</organism>
<name>A0ABT9M465_9THEO</name>